<dbReference type="Proteomes" id="UP000282299">
    <property type="component" value="Unassembled WGS sequence"/>
</dbReference>
<dbReference type="Pfam" id="PF14000">
    <property type="entry name" value="Packaging_FI"/>
    <property type="match status" value="1"/>
</dbReference>
<organism evidence="1 2">
    <name type="scientific">Citrobacter koseri</name>
    <name type="common">Citrobacter diversus</name>
    <dbReference type="NCBI Taxonomy" id="545"/>
    <lineage>
        <taxon>Bacteria</taxon>
        <taxon>Pseudomonadati</taxon>
        <taxon>Pseudomonadota</taxon>
        <taxon>Gammaproteobacteria</taxon>
        <taxon>Enterobacterales</taxon>
        <taxon>Enterobacteriaceae</taxon>
        <taxon>Citrobacter</taxon>
    </lineage>
</organism>
<dbReference type="EMBL" id="RKIT01000002">
    <property type="protein sequence ID" value="RSC17476.1"/>
    <property type="molecule type" value="Genomic_DNA"/>
</dbReference>
<gene>
    <name evidence="1" type="ORF">EGS84_11230</name>
</gene>
<name>A0AAQ0V6N0_CITKO</name>
<dbReference type="Gene3D" id="3.40.5.70">
    <property type="entry name" value="DNA packaging chaperone protein FI, C-terminal beta-strand domain"/>
    <property type="match status" value="1"/>
</dbReference>
<reference evidence="2" key="1">
    <citation type="submission" date="2018-10" db="EMBL/GenBank/DDBJ databases">
        <title>FDA dAtabase for Regulatory Grade micrObial Sequences (FDA-ARGOS): Supporting development and validation of Infectious Disease Dx tests.</title>
        <authorList>
            <person name="Goldberg B."/>
            <person name="Campos J."/>
            <person name="Tallon L."/>
            <person name="Sadzewicz L."/>
            <person name="Zhao X."/>
            <person name="Vavikolanu K."/>
            <person name="Mehta A."/>
            <person name="Aluvathingal J."/>
            <person name="Nadendla S."/>
            <person name="Geyer C."/>
            <person name="Nandy P."/>
            <person name="Yan Y."/>
            <person name="Sichtig H."/>
        </authorList>
    </citation>
    <scope>NUCLEOTIDE SEQUENCE [LARGE SCALE GENOMIC DNA]</scope>
    <source>
        <strain evidence="2">FDAARGOS_526</strain>
    </source>
</reference>
<dbReference type="AlphaFoldDB" id="A0AAQ0V6N0"/>
<sequence>MTKDELIARLKMLGAQLNREVSLAGSKEDLALRVAELEEELDDDDITVDEDGGSDIAEAPLAETEQASGSQGFETGGLVAVKTLATLHIEALDAVKDVPVGIVKPGVVIRVTAEEARELSASKLVALTFS</sequence>
<dbReference type="InterPro" id="IPR043043">
    <property type="entry name" value="Packaging_FI_C"/>
</dbReference>
<proteinExistence type="predicted"/>
<protein>
    <submittedName>
        <fullName evidence="1">DNA-packaging protein FI</fullName>
    </submittedName>
</protein>
<comment type="caution">
    <text evidence="1">The sequence shown here is derived from an EMBL/GenBank/DDBJ whole genome shotgun (WGS) entry which is preliminary data.</text>
</comment>
<dbReference type="RefSeq" id="WP_058667655.1">
    <property type="nucleotide sequence ID" value="NZ_ABTEQQ020000001.1"/>
</dbReference>
<evidence type="ECO:0000313" key="1">
    <source>
        <dbReference type="EMBL" id="RSC17476.1"/>
    </source>
</evidence>
<evidence type="ECO:0000313" key="2">
    <source>
        <dbReference type="Proteomes" id="UP000282299"/>
    </source>
</evidence>
<dbReference type="InterPro" id="IPR025147">
    <property type="entry name" value="Packaging_FI"/>
</dbReference>
<accession>A0AAQ0V6N0</accession>